<sequence>MSTTKPFAYPRSHFPGLYAFKSSLSASESSALAEDALPGSAYAELTLGRTHYSLFGPENGVPFVFVHGLRIPSASYKTLLLILADKGLRILTYDLYGRAYSDAPNAVYSDEFYAAQLRLLLSEVVPQWKRFHLSGLSLGGRIVTKFASVHGDKLESLTLMCPAVFLTPLPMEPGAPPPPLAPVPENAPGYDEQVAATKTIAVQQKHLPGFARAIYSTITSWDPESSTGGDVELKTIAARYPSLPVLAVWGTADSAVPFAIADKIKERVPHLELWVKEGHGHEVGLSAPDEVAEAVGGFVRRAVKGGKNAGKI</sequence>
<dbReference type="EMBL" id="KQ965754">
    <property type="protein sequence ID" value="KXS16377.1"/>
    <property type="molecule type" value="Genomic_DNA"/>
</dbReference>
<evidence type="ECO:0000313" key="3">
    <source>
        <dbReference type="Proteomes" id="UP000070544"/>
    </source>
</evidence>
<dbReference type="Proteomes" id="UP000070544">
    <property type="component" value="Unassembled WGS sequence"/>
</dbReference>
<dbReference type="PANTHER" id="PTHR43798">
    <property type="entry name" value="MONOACYLGLYCEROL LIPASE"/>
    <property type="match status" value="1"/>
</dbReference>
<protein>
    <submittedName>
        <fullName evidence="2">Alpha/beta-hydrolase</fullName>
    </submittedName>
</protein>
<proteinExistence type="predicted"/>
<evidence type="ECO:0000259" key="1">
    <source>
        <dbReference type="Pfam" id="PF12697"/>
    </source>
</evidence>
<dbReference type="InterPro" id="IPR000073">
    <property type="entry name" value="AB_hydrolase_1"/>
</dbReference>
<keyword evidence="3" id="KW-1185">Reference proteome</keyword>
<feature type="domain" description="AB hydrolase-1" evidence="1">
    <location>
        <begin position="63"/>
        <end position="294"/>
    </location>
</feature>
<dbReference type="SUPFAM" id="SSF53474">
    <property type="entry name" value="alpha/beta-Hydrolases"/>
    <property type="match status" value="1"/>
</dbReference>
<dbReference type="Gene3D" id="3.40.50.1820">
    <property type="entry name" value="alpha/beta hydrolase"/>
    <property type="match status" value="1"/>
</dbReference>
<dbReference type="OMA" id="AGYRILC"/>
<dbReference type="STRING" id="1344416.A0A139AHV2"/>
<dbReference type="PRINTS" id="PR00111">
    <property type="entry name" value="ABHYDROLASE"/>
</dbReference>
<dbReference type="InterPro" id="IPR029058">
    <property type="entry name" value="AB_hydrolase_fold"/>
</dbReference>
<dbReference type="InterPro" id="IPR050266">
    <property type="entry name" value="AB_hydrolase_sf"/>
</dbReference>
<gene>
    <name evidence="2" type="ORF">M427DRAFT_55794</name>
</gene>
<keyword evidence="2" id="KW-0378">Hydrolase</keyword>
<dbReference type="GO" id="GO:0016787">
    <property type="term" value="F:hydrolase activity"/>
    <property type="evidence" value="ECO:0007669"/>
    <property type="project" value="UniProtKB-KW"/>
</dbReference>
<dbReference type="OrthoDB" id="408373at2759"/>
<dbReference type="AlphaFoldDB" id="A0A139AHV2"/>
<name>A0A139AHV2_GONPJ</name>
<organism evidence="2 3">
    <name type="scientific">Gonapodya prolifera (strain JEL478)</name>
    <name type="common">Monoblepharis prolifera</name>
    <dbReference type="NCBI Taxonomy" id="1344416"/>
    <lineage>
        <taxon>Eukaryota</taxon>
        <taxon>Fungi</taxon>
        <taxon>Fungi incertae sedis</taxon>
        <taxon>Chytridiomycota</taxon>
        <taxon>Chytridiomycota incertae sedis</taxon>
        <taxon>Monoblepharidomycetes</taxon>
        <taxon>Monoblepharidales</taxon>
        <taxon>Gonapodyaceae</taxon>
        <taxon>Gonapodya</taxon>
    </lineage>
</organism>
<dbReference type="PANTHER" id="PTHR43798:SF33">
    <property type="entry name" value="HYDROLASE, PUTATIVE (AFU_ORTHOLOGUE AFUA_2G14860)-RELATED"/>
    <property type="match status" value="1"/>
</dbReference>
<evidence type="ECO:0000313" key="2">
    <source>
        <dbReference type="EMBL" id="KXS16377.1"/>
    </source>
</evidence>
<dbReference type="Pfam" id="PF12697">
    <property type="entry name" value="Abhydrolase_6"/>
    <property type="match status" value="1"/>
</dbReference>
<reference evidence="2 3" key="1">
    <citation type="journal article" date="2015" name="Genome Biol. Evol.">
        <title>Phylogenomic analyses indicate that early fungi evolved digesting cell walls of algal ancestors of land plants.</title>
        <authorList>
            <person name="Chang Y."/>
            <person name="Wang S."/>
            <person name="Sekimoto S."/>
            <person name="Aerts A.L."/>
            <person name="Choi C."/>
            <person name="Clum A."/>
            <person name="LaButti K.M."/>
            <person name="Lindquist E.A."/>
            <person name="Yee Ngan C."/>
            <person name="Ohm R.A."/>
            <person name="Salamov A.A."/>
            <person name="Grigoriev I.V."/>
            <person name="Spatafora J.W."/>
            <person name="Berbee M.L."/>
        </authorList>
    </citation>
    <scope>NUCLEOTIDE SEQUENCE [LARGE SCALE GENOMIC DNA]</scope>
    <source>
        <strain evidence="2 3">JEL478</strain>
    </source>
</reference>
<accession>A0A139AHV2</accession>
<dbReference type="GO" id="GO:0016020">
    <property type="term" value="C:membrane"/>
    <property type="evidence" value="ECO:0007669"/>
    <property type="project" value="TreeGrafter"/>
</dbReference>